<protein>
    <recommendedName>
        <fullName evidence="3">DUF1877 family protein</fullName>
    </recommendedName>
</protein>
<dbReference type="Proteomes" id="UP000198863">
    <property type="component" value="Unassembled WGS sequence"/>
</dbReference>
<dbReference type="Pfam" id="PF08974">
    <property type="entry name" value="DUF1877"/>
    <property type="match status" value="1"/>
</dbReference>
<dbReference type="AlphaFoldDB" id="A0A1G7XYT1"/>
<keyword evidence="2" id="KW-1185">Reference proteome</keyword>
<proteinExistence type="predicted"/>
<accession>A0A1G7XYT1</accession>
<organism evidence="1 2">
    <name type="scientific">Klenkia brasiliensis</name>
    <dbReference type="NCBI Taxonomy" id="333142"/>
    <lineage>
        <taxon>Bacteria</taxon>
        <taxon>Bacillati</taxon>
        <taxon>Actinomycetota</taxon>
        <taxon>Actinomycetes</taxon>
        <taxon>Geodermatophilales</taxon>
        <taxon>Geodermatophilaceae</taxon>
        <taxon>Klenkia</taxon>
    </lineage>
</organism>
<dbReference type="RefSeq" id="WP_242658545.1">
    <property type="nucleotide sequence ID" value="NZ_FNCF01000006.1"/>
</dbReference>
<evidence type="ECO:0008006" key="3">
    <source>
        <dbReference type="Google" id="ProtNLM"/>
    </source>
</evidence>
<evidence type="ECO:0000313" key="1">
    <source>
        <dbReference type="EMBL" id="SDG89382.1"/>
    </source>
</evidence>
<gene>
    <name evidence="1" type="ORF">SAMN05660324_3860</name>
</gene>
<dbReference type="Gene3D" id="3.40.1760.10">
    <property type="entry name" value="YfbM-like super family"/>
    <property type="match status" value="1"/>
</dbReference>
<dbReference type="EMBL" id="FNCF01000006">
    <property type="protein sequence ID" value="SDG89382.1"/>
    <property type="molecule type" value="Genomic_DNA"/>
</dbReference>
<dbReference type="InterPro" id="IPR015068">
    <property type="entry name" value="DUF1877"/>
</dbReference>
<reference evidence="2" key="1">
    <citation type="submission" date="2016-10" db="EMBL/GenBank/DDBJ databases">
        <authorList>
            <person name="Varghese N."/>
            <person name="Submissions S."/>
        </authorList>
    </citation>
    <scope>NUCLEOTIDE SEQUENCE [LARGE SCALE GENOMIC DNA]</scope>
    <source>
        <strain evidence="2">DSM 44526</strain>
    </source>
</reference>
<evidence type="ECO:0000313" key="2">
    <source>
        <dbReference type="Proteomes" id="UP000198863"/>
    </source>
</evidence>
<dbReference type="SUPFAM" id="SSF111069">
    <property type="entry name" value="Hypothetical protein yfbM"/>
    <property type="match status" value="1"/>
</dbReference>
<dbReference type="InterPro" id="IPR035944">
    <property type="entry name" value="YfbM-like_sf"/>
</dbReference>
<name>A0A1G7XYT1_9ACTN</name>
<sequence length="160" mass="16939">MLWTAVRMDPDQLDAVRADPGRWWDLLESDGEDVVDLDKAWRGVHVLLNGDIGDVTTPAGAAFFGGEPLGPDGGDADAGYGAARVLAPDEVLAAARALRGLDLLQLLTRFDPQAWGADGVYPSGWTEGDAHAYLLPALQQLREFLTAAAREGQAVVGGIC</sequence>